<sequence length="308" mass="36647">MESNIKNDNKELFFASLNNFLEKENSIKSYRFFKVTKIFTELRKIPQVLNKNIPWINSGINAYNNSFDKNFAKLEPIIKQESQNCFSIEFLTQNEKFIYDFDELGKQISQLEGKSLDEYVSKKVNELKLYKFVDNINSSLDKEWLNDINNNYCTKSVKKEFEEKINEFREKNNDMYSGKYVIPQRILDNVLHIMHVVIPNINEKINEYNTDFNADFPYLNPVISKNSENSFTINFSEQDKQVTYDFDKLYKLINFKDYNLEYKNLEKEIGLYEFVSSIEDKLYTEWDKAIDNCHFSESLDDVVEHELG</sequence>
<proteinExistence type="predicted"/>
<evidence type="ECO:0000313" key="2">
    <source>
        <dbReference type="Proteomes" id="UP000260758"/>
    </source>
</evidence>
<gene>
    <name evidence="1" type="ORF">DXB99_02805</name>
</gene>
<organism evidence="1 2">
    <name type="scientific">Agathobacter rectalis</name>
    <dbReference type="NCBI Taxonomy" id="39491"/>
    <lineage>
        <taxon>Bacteria</taxon>
        <taxon>Bacillati</taxon>
        <taxon>Bacillota</taxon>
        <taxon>Clostridia</taxon>
        <taxon>Lachnospirales</taxon>
        <taxon>Lachnospiraceae</taxon>
        <taxon>Agathobacter</taxon>
    </lineage>
</organism>
<protein>
    <submittedName>
        <fullName evidence="1">Uncharacterized protein</fullName>
    </submittedName>
</protein>
<name>A0A3E4YL87_9FIRM</name>
<evidence type="ECO:0000313" key="1">
    <source>
        <dbReference type="EMBL" id="RGM75470.1"/>
    </source>
</evidence>
<accession>A0A3E4YL87</accession>
<dbReference type="AlphaFoldDB" id="A0A3E4YL87"/>
<comment type="caution">
    <text evidence="1">The sequence shown here is derived from an EMBL/GenBank/DDBJ whole genome shotgun (WGS) entry which is preliminary data.</text>
</comment>
<reference evidence="1 2" key="1">
    <citation type="submission" date="2018-08" db="EMBL/GenBank/DDBJ databases">
        <title>A genome reference for cultivated species of the human gut microbiota.</title>
        <authorList>
            <person name="Zou Y."/>
            <person name="Xue W."/>
            <person name="Luo G."/>
        </authorList>
    </citation>
    <scope>NUCLEOTIDE SEQUENCE [LARGE SCALE GENOMIC DNA]</scope>
    <source>
        <strain evidence="1 2">OM07-13</strain>
    </source>
</reference>
<dbReference type="Proteomes" id="UP000260758">
    <property type="component" value="Unassembled WGS sequence"/>
</dbReference>
<dbReference type="RefSeq" id="WP_117718229.1">
    <property type="nucleotide sequence ID" value="NZ_QSTP01000001.1"/>
</dbReference>
<dbReference type="EMBL" id="QSTP01000001">
    <property type="protein sequence ID" value="RGM75470.1"/>
    <property type="molecule type" value="Genomic_DNA"/>
</dbReference>